<comment type="caution">
    <text evidence="1">The sequence shown here is derived from an EMBL/GenBank/DDBJ whole genome shotgun (WGS) entry which is preliminary data.</text>
</comment>
<dbReference type="InterPro" id="IPR014710">
    <property type="entry name" value="RmlC-like_jellyroll"/>
</dbReference>
<dbReference type="Gene3D" id="2.60.120.10">
    <property type="entry name" value="Jelly Rolls"/>
    <property type="match status" value="1"/>
</dbReference>
<evidence type="ECO:0000313" key="2">
    <source>
        <dbReference type="Proteomes" id="UP001162881"/>
    </source>
</evidence>
<sequence length="135" mass="14410">MTRLVHALETHPVHLGRGGAASVQPEFTGGMAWYADYVARTGGDGFEGRLVSLFHFTGNWDAWEMHPHGDELVVCTAGEITLIQEHDDGALHSETLRAGECLINPAGVWHTANVPAAASALFVTAGIGTQHRARG</sequence>
<reference evidence="1" key="1">
    <citation type="submission" date="2022-03" db="EMBL/GenBank/DDBJ databases">
        <title>Identification of a novel bacterium isolated from mangrove sediments.</title>
        <authorList>
            <person name="Pan X."/>
        </authorList>
    </citation>
    <scope>NUCLEOTIDE SEQUENCE</scope>
    <source>
        <strain evidence="1">B1949</strain>
    </source>
</reference>
<organism evidence="1 2">
    <name type="scientific">Novosphingobium organovorum</name>
    <dbReference type="NCBI Taxonomy" id="2930092"/>
    <lineage>
        <taxon>Bacteria</taxon>
        <taxon>Pseudomonadati</taxon>
        <taxon>Pseudomonadota</taxon>
        <taxon>Alphaproteobacteria</taxon>
        <taxon>Sphingomonadales</taxon>
        <taxon>Sphingomonadaceae</taxon>
        <taxon>Novosphingobium</taxon>
    </lineage>
</organism>
<dbReference type="EMBL" id="JALHLF010000079">
    <property type="protein sequence ID" value="MCJ2184137.1"/>
    <property type="molecule type" value="Genomic_DNA"/>
</dbReference>
<dbReference type="Proteomes" id="UP001162881">
    <property type="component" value="Unassembled WGS sequence"/>
</dbReference>
<proteinExistence type="predicted"/>
<accession>A0ABT0BGE1</accession>
<keyword evidence="2" id="KW-1185">Reference proteome</keyword>
<dbReference type="RefSeq" id="WP_244022665.1">
    <property type="nucleotide sequence ID" value="NZ_JALHLF010000079.1"/>
</dbReference>
<dbReference type="InterPro" id="IPR011051">
    <property type="entry name" value="RmlC_Cupin_sf"/>
</dbReference>
<evidence type="ECO:0000313" key="1">
    <source>
        <dbReference type="EMBL" id="MCJ2184137.1"/>
    </source>
</evidence>
<gene>
    <name evidence="1" type="ORF">MTR62_15765</name>
</gene>
<name>A0ABT0BGE1_9SPHN</name>
<dbReference type="SUPFAM" id="SSF51182">
    <property type="entry name" value="RmlC-like cupins"/>
    <property type="match status" value="1"/>
</dbReference>
<protein>
    <submittedName>
        <fullName evidence="1">Cupin domain-containing protein</fullName>
    </submittedName>
</protein>